<dbReference type="Proteomes" id="UP000327118">
    <property type="component" value="Unassembled WGS sequence"/>
</dbReference>
<sequence length="219" mass="24720">MSAQGPTPEQPKPRWWIRAARALPNFAEIVVAYTKEADANLNSPVPSHYRKELIGYYFALDAHKGLTGVHLDIPKPPTSLTALAALEKYKENVPKKIPRHATCPSEDIPVDKVRVGVMVDEDFSYVDVAEYSASFRTSRGRVSFFGEFPPVVEFYGKSLVPLCDKIINKLREMEGGSEILLPIRFGKHYVYQLDRPMRDPPEDCFPENLDAIATVIRDE</sequence>
<keyword evidence="2" id="KW-1185">Reference proteome</keyword>
<proteinExistence type="predicted"/>
<evidence type="ECO:0000313" key="1">
    <source>
        <dbReference type="EMBL" id="KAE8355952.1"/>
    </source>
</evidence>
<evidence type="ECO:0000313" key="2">
    <source>
        <dbReference type="Proteomes" id="UP000327118"/>
    </source>
</evidence>
<dbReference type="AlphaFoldDB" id="A0A5N6ZE59"/>
<protein>
    <submittedName>
        <fullName evidence="1">Uncharacterized protein</fullName>
    </submittedName>
</protein>
<accession>A0A5N6ZE59</accession>
<organism evidence="1 2">
    <name type="scientific">Aspergillus coremiiformis</name>
    <dbReference type="NCBI Taxonomy" id="138285"/>
    <lineage>
        <taxon>Eukaryota</taxon>
        <taxon>Fungi</taxon>
        <taxon>Dikarya</taxon>
        <taxon>Ascomycota</taxon>
        <taxon>Pezizomycotina</taxon>
        <taxon>Eurotiomycetes</taxon>
        <taxon>Eurotiomycetidae</taxon>
        <taxon>Eurotiales</taxon>
        <taxon>Aspergillaceae</taxon>
        <taxon>Aspergillus</taxon>
        <taxon>Aspergillus subgen. Circumdati</taxon>
    </lineage>
</organism>
<dbReference type="EMBL" id="ML739044">
    <property type="protein sequence ID" value="KAE8355952.1"/>
    <property type="molecule type" value="Genomic_DNA"/>
</dbReference>
<name>A0A5N6ZE59_9EURO</name>
<reference evidence="2" key="1">
    <citation type="submission" date="2019-04" db="EMBL/GenBank/DDBJ databases">
        <title>Friends and foes A comparative genomics studyof 23 Aspergillus species from section Flavi.</title>
        <authorList>
            <consortium name="DOE Joint Genome Institute"/>
            <person name="Kjaerbolling I."/>
            <person name="Vesth T."/>
            <person name="Frisvad J.C."/>
            <person name="Nybo J.L."/>
            <person name="Theobald S."/>
            <person name="Kildgaard S."/>
            <person name="Isbrandt T."/>
            <person name="Kuo A."/>
            <person name="Sato A."/>
            <person name="Lyhne E.K."/>
            <person name="Kogle M.E."/>
            <person name="Wiebenga A."/>
            <person name="Kun R.S."/>
            <person name="Lubbers R.J."/>
            <person name="Makela M.R."/>
            <person name="Barry K."/>
            <person name="Chovatia M."/>
            <person name="Clum A."/>
            <person name="Daum C."/>
            <person name="Haridas S."/>
            <person name="He G."/>
            <person name="LaButti K."/>
            <person name="Lipzen A."/>
            <person name="Mondo S."/>
            <person name="Riley R."/>
            <person name="Salamov A."/>
            <person name="Simmons B.A."/>
            <person name="Magnuson J.K."/>
            <person name="Henrissat B."/>
            <person name="Mortensen U.H."/>
            <person name="Larsen T.O."/>
            <person name="Devries R.P."/>
            <person name="Grigoriev I.V."/>
            <person name="Machida M."/>
            <person name="Baker S.E."/>
            <person name="Andersen M.R."/>
        </authorList>
    </citation>
    <scope>NUCLEOTIDE SEQUENCE [LARGE SCALE GENOMIC DNA]</scope>
    <source>
        <strain evidence="2">CBS 553.77</strain>
    </source>
</reference>
<gene>
    <name evidence="1" type="ORF">BDV28DRAFT_145599</name>
</gene>